<dbReference type="EMBL" id="UINC01088464">
    <property type="protein sequence ID" value="SVC38704.1"/>
    <property type="molecule type" value="Genomic_DNA"/>
</dbReference>
<dbReference type="PANTHER" id="PTHR31563:SF10">
    <property type="entry name" value="ION CHANNEL POLLUX-RELATED"/>
    <property type="match status" value="1"/>
</dbReference>
<feature type="transmembrane region" description="Helical" evidence="1">
    <location>
        <begin position="25"/>
        <end position="53"/>
    </location>
</feature>
<evidence type="ECO:0008006" key="3">
    <source>
        <dbReference type="Google" id="ProtNLM"/>
    </source>
</evidence>
<feature type="transmembrane region" description="Helical" evidence="1">
    <location>
        <begin position="91"/>
        <end position="111"/>
    </location>
</feature>
<dbReference type="InterPro" id="IPR044849">
    <property type="entry name" value="CASTOR/POLLUX/SYM8-like"/>
</dbReference>
<reference evidence="2" key="1">
    <citation type="submission" date="2018-05" db="EMBL/GenBank/DDBJ databases">
        <authorList>
            <person name="Lanie J.A."/>
            <person name="Ng W.-L."/>
            <person name="Kazmierczak K.M."/>
            <person name="Andrzejewski T.M."/>
            <person name="Davidsen T.M."/>
            <person name="Wayne K.J."/>
            <person name="Tettelin H."/>
            <person name="Glass J.I."/>
            <person name="Rusch D."/>
            <person name="Podicherti R."/>
            <person name="Tsui H.-C.T."/>
            <person name="Winkler M.E."/>
        </authorList>
    </citation>
    <scope>NUCLEOTIDE SEQUENCE</scope>
</reference>
<dbReference type="PANTHER" id="PTHR31563">
    <property type="entry name" value="ION CHANNEL POLLUX-RELATED"/>
    <property type="match status" value="1"/>
</dbReference>
<feature type="non-terminal residue" evidence="2">
    <location>
        <position position="171"/>
    </location>
</feature>
<accession>A0A382LPI5</accession>
<protein>
    <recommendedName>
        <fullName evidence="3">RCK N-terminal domain-containing protein</fullName>
    </recommendedName>
</protein>
<proteinExistence type="predicted"/>
<keyword evidence="1" id="KW-0472">Membrane</keyword>
<evidence type="ECO:0000313" key="2">
    <source>
        <dbReference type="EMBL" id="SVC38704.1"/>
    </source>
</evidence>
<evidence type="ECO:0000256" key="1">
    <source>
        <dbReference type="SAM" id="Phobius"/>
    </source>
</evidence>
<keyword evidence="1" id="KW-0812">Transmembrane</keyword>
<organism evidence="2">
    <name type="scientific">marine metagenome</name>
    <dbReference type="NCBI Taxonomy" id="408172"/>
    <lineage>
        <taxon>unclassified sequences</taxon>
        <taxon>metagenomes</taxon>
        <taxon>ecological metagenomes</taxon>
    </lineage>
</organism>
<dbReference type="GO" id="GO:0006811">
    <property type="term" value="P:monoatomic ion transport"/>
    <property type="evidence" value="ECO:0007669"/>
    <property type="project" value="InterPro"/>
</dbReference>
<name>A0A382LPI5_9ZZZZ</name>
<dbReference type="AlphaFoldDB" id="A0A382LPI5"/>
<sequence>MDSQKYTFQEKFKYTLDNLMSKGGLYVFLALLLMFMVAFIVMGAVRVIIFFFFHDPNIEDPLQLIWHAFSQITDSGALAELDTDSNLAGKLVGIATISLGIVLFSSMVAFITQEFDNRLAMLRKGKSKVIEEDHILIVGFSERAIDIIREIVLANESDEGVIAILADMDKE</sequence>
<keyword evidence="1" id="KW-1133">Transmembrane helix</keyword>
<gene>
    <name evidence="2" type="ORF">METZ01_LOCUS291558</name>
</gene>